<reference evidence="1 2" key="1">
    <citation type="submission" date="2024-10" db="EMBL/GenBank/DDBJ databases">
        <title>The Natural Products Discovery Center: Release of the First 8490 Sequenced Strains for Exploring Actinobacteria Biosynthetic Diversity.</title>
        <authorList>
            <person name="Kalkreuter E."/>
            <person name="Kautsar S.A."/>
            <person name="Yang D."/>
            <person name="Bader C.D."/>
            <person name="Teijaro C.N."/>
            <person name="Fluegel L."/>
            <person name="Davis C.M."/>
            <person name="Simpson J.R."/>
            <person name="Lauterbach L."/>
            <person name="Steele A.D."/>
            <person name="Gui C."/>
            <person name="Meng S."/>
            <person name="Li G."/>
            <person name="Viehrig K."/>
            <person name="Ye F."/>
            <person name="Su P."/>
            <person name="Kiefer A.F."/>
            <person name="Nichols A."/>
            <person name="Cepeda A.J."/>
            <person name="Yan W."/>
            <person name="Fan B."/>
            <person name="Jiang Y."/>
            <person name="Adhikari A."/>
            <person name="Zheng C.-J."/>
            <person name="Schuster L."/>
            <person name="Cowan T.M."/>
            <person name="Smanski M.J."/>
            <person name="Chevrette M.G."/>
            <person name="De Carvalho L.P.S."/>
            <person name="Shen B."/>
        </authorList>
    </citation>
    <scope>NUCLEOTIDE SEQUENCE [LARGE SCALE GENOMIC DNA]</scope>
    <source>
        <strain evidence="1 2">NPDC001390</strain>
    </source>
</reference>
<evidence type="ECO:0000313" key="1">
    <source>
        <dbReference type="EMBL" id="MFF4520548.1"/>
    </source>
</evidence>
<sequence length="64" mass="7347">MLRPDPGERNRLIKIRDNLIDRTTEVEREGWLGDVEGLTTSLEGAKDKLAQWTARQSELDRPSI</sequence>
<protein>
    <submittedName>
        <fullName evidence="1">Uncharacterized protein</fullName>
    </submittedName>
</protein>
<accession>A0ABW6UEX9</accession>
<dbReference type="EMBL" id="JBIAWJ010000001">
    <property type="protein sequence ID" value="MFF4520548.1"/>
    <property type="molecule type" value="Genomic_DNA"/>
</dbReference>
<dbReference type="RefSeq" id="WP_387883322.1">
    <property type="nucleotide sequence ID" value="NZ_JBIAWJ010000001.1"/>
</dbReference>
<comment type="caution">
    <text evidence="1">The sequence shown here is derived from an EMBL/GenBank/DDBJ whole genome shotgun (WGS) entry which is preliminary data.</text>
</comment>
<name>A0ABW6UEX9_9ACTN</name>
<organism evidence="1 2">
    <name type="scientific">Streptomyces bluensis</name>
    <dbReference type="NCBI Taxonomy" id="33897"/>
    <lineage>
        <taxon>Bacteria</taxon>
        <taxon>Bacillati</taxon>
        <taxon>Actinomycetota</taxon>
        <taxon>Actinomycetes</taxon>
        <taxon>Kitasatosporales</taxon>
        <taxon>Streptomycetaceae</taxon>
        <taxon>Streptomyces</taxon>
    </lineage>
</organism>
<dbReference type="Proteomes" id="UP001602058">
    <property type="component" value="Unassembled WGS sequence"/>
</dbReference>
<gene>
    <name evidence="1" type="ORF">ACFY1D_03605</name>
</gene>
<keyword evidence="2" id="KW-1185">Reference proteome</keyword>
<proteinExistence type="predicted"/>
<evidence type="ECO:0000313" key="2">
    <source>
        <dbReference type="Proteomes" id="UP001602058"/>
    </source>
</evidence>